<dbReference type="EMBL" id="OEJX01000011">
    <property type="protein sequence ID" value="SOR60600.1"/>
    <property type="molecule type" value="Genomic_DNA"/>
</dbReference>
<protein>
    <submittedName>
        <fullName evidence="1">Uncharacterized protein</fullName>
    </submittedName>
</protein>
<evidence type="ECO:0000313" key="1">
    <source>
        <dbReference type="EMBL" id="SOR60600.1"/>
    </source>
</evidence>
<comment type="caution">
    <text evidence="1">The sequence shown here is derived from an EMBL/GenBank/DDBJ whole genome shotgun (WGS) entry which is preliminary data.</text>
</comment>
<organism evidence="1 2">
    <name type="scientific">Leptospira interrogans serovar Manilae</name>
    <dbReference type="NCBI Taxonomy" id="214675"/>
    <lineage>
        <taxon>Bacteria</taxon>
        <taxon>Pseudomonadati</taxon>
        <taxon>Spirochaetota</taxon>
        <taxon>Spirochaetia</taxon>
        <taxon>Leptospirales</taxon>
        <taxon>Leptospiraceae</taxon>
        <taxon>Leptospira</taxon>
    </lineage>
</organism>
<proteinExistence type="predicted"/>
<evidence type="ECO:0000313" key="2">
    <source>
        <dbReference type="Proteomes" id="UP000234460"/>
    </source>
</evidence>
<gene>
    <name evidence="1" type="ORF">LMANV2_190026</name>
</gene>
<accession>A0AAQ1NZ19</accession>
<sequence length="48" mass="5978">MQFRRKNSNNKSCENLFTKIQFSYLVYQKLRNQYKYSYKDSKIHHSVL</sequence>
<name>A0AAQ1NZ19_LEPIR</name>
<dbReference type="Proteomes" id="UP000234460">
    <property type="component" value="Chromosome LMANV2"/>
</dbReference>
<reference evidence="1 2" key="1">
    <citation type="submission" date="2017-11" db="EMBL/GenBank/DDBJ databases">
        <authorList>
            <person name="Lechat P."/>
        </authorList>
    </citation>
    <scope>NUCLEOTIDE SEQUENCE [LARGE SCALE GENOMIC DNA]</scope>
    <source>
        <strain evidence="1">L495</strain>
    </source>
</reference>
<dbReference type="AlphaFoldDB" id="A0AAQ1NZ19"/>